<gene>
    <name evidence="1" type="ORF">DK427_09065</name>
</gene>
<dbReference type="Proteomes" id="UP000246058">
    <property type="component" value="Chromosome"/>
</dbReference>
<dbReference type="AlphaFoldDB" id="A0A2U8VRG1"/>
<proteinExistence type="predicted"/>
<keyword evidence="2" id="KW-1185">Reference proteome</keyword>
<dbReference type="EMBL" id="CP029551">
    <property type="protein sequence ID" value="AWN35872.1"/>
    <property type="molecule type" value="Genomic_DNA"/>
</dbReference>
<dbReference type="KEGG" id="meti:DK427_09065"/>
<accession>A0A2U8VRG1</accession>
<evidence type="ECO:0000313" key="1">
    <source>
        <dbReference type="EMBL" id="AWN35872.1"/>
    </source>
</evidence>
<evidence type="ECO:0000313" key="2">
    <source>
        <dbReference type="Proteomes" id="UP000246058"/>
    </source>
</evidence>
<reference evidence="1 2" key="1">
    <citation type="submission" date="2018-05" db="EMBL/GenBank/DDBJ databases">
        <title>Complete Genome Sequence of Methylobacterium sp. 17Sr1-43.</title>
        <authorList>
            <person name="Srinivasan S."/>
        </authorList>
    </citation>
    <scope>NUCLEOTIDE SEQUENCE [LARGE SCALE GENOMIC DNA]</scope>
    <source>
        <strain evidence="1 2">17Sr1-43</strain>
    </source>
</reference>
<protein>
    <submittedName>
        <fullName evidence="1">Uncharacterized protein</fullName>
    </submittedName>
</protein>
<organism evidence="1 2">
    <name type="scientific">Methylobacterium radiodurans</name>
    <dbReference type="NCBI Taxonomy" id="2202828"/>
    <lineage>
        <taxon>Bacteria</taxon>
        <taxon>Pseudomonadati</taxon>
        <taxon>Pseudomonadota</taxon>
        <taxon>Alphaproteobacteria</taxon>
        <taxon>Hyphomicrobiales</taxon>
        <taxon>Methylobacteriaceae</taxon>
        <taxon>Methylobacterium</taxon>
    </lineage>
</organism>
<sequence length="128" mass="13876">MVSRRDKKVCGGICGRCELQGVTNNSYVDARSCGRKLILDSLSHLSLSRIRAERIAACCCGRINLDIGRNAGCICDAEIGAFSRAQIHVGEQGCCSCDAGKSRGSVACRLGRWRVRRHCLEAEPSSRC</sequence>
<name>A0A2U8VRG1_9HYPH</name>